<name>A0ABX7MCC1_9RHOO</name>
<evidence type="ECO:0000259" key="13">
    <source>
        <dbReference type="Pfam" id="PF01435"/>
    </source>
</evidence>
<dbReference type="InterPro" id="IPR011990">
    <property type="entry name" value="TPR-like_helical_dom_sf"/>
</dbReference>
<dbReference type="Gene3D" id="3.30.2010.10">
    <property type="entry name" value="Metalloproteases ('zincins'), catalytic domain"/>
    <property type="match status" value="1"/>
</dbReference>
<dbReference type="GO" id="GO:0008237">
    <property type="term" value="F:metallopeptidase activity"/>
    <property type="evidence" value="ECO:0007669"/>
    <property type="project" value="UniProtKB-KW"/>
</dbReference>
<evidence type="ECO:0000256" key="6">
    <source>
        <dbReference type="ARBA" id="ARBA00022723"/>
    </source>
</evidence>
<organism evidence="14 15">
    <name type="scientific">Niveibacterium microcysteis</name>
    <dbReference type="NCBI Taxonomy" id="2811415"/>
    <lineage>
        <taxon>Bacteria</taxon>
        <taxon>Pseudomonadati</taxon>
        <taxon>Pseudomonadota</taxon>
        <taxon>Betaproteobacteria</taxon>
        <taxon>Rhodocyclales</taxon>
        <taxon>Rhodocyclaceae</taxon>
        <taxon>Niveibacterium</taxon>
    </lineage>
</organism>
<keyword evidence="7" id="KW-0378">Hydrolase</keyword>
<dbReference type="Gene3D" id="1.25.40.10">
    <property type="entry name" value="Tetratricopeptide repeat domain"/>
    <property type="match status" value="1"/>
</dbReference>
<evidence type="ECO:0000256" key="2">
    <source>
        <dbReference type="ARBA" id="ARBA00004651"/>
    </source>
</evidence>
<evidence type="ECO:0000256" key="1">
    <source>
        <dbReference type="ARBA" id="ARBA00001947"/>
    </source>
</evidence>
<keyword evidence="4" id="KW-0645">Protease</keyword>
<evidence type="ECO:0000256" key="3">
    <source>
        <dbReference type="ARBA" id="ARBA00022475"/>
    </source>
</evidence>
<dbReference type="CDD" id="cd07328">
    <property type="entry name" value="M48_Ste24p_like"/>
    <property type="match status" value="1"/>
</dbReference>
<evidence type="ECO:0000256" key="9">
    <source>
        <dbReference type="ARBA" id="ARBA00022989"/>
    </source>
</evidence>
<dbReference type="InterPro" id="IPR050083">
    <property type="entry name" value="HtpX_protease"/>
</dbReference>
<accession>A0ABX7MCC1</accession>
<evidence type="ECO:0000313" key="15">
    <source>
        <dbReference type="Proteomes" id="UP000663570"/>
    </source>
</evidence>
<keyword evidence="6" id="KW-0479">Metal-binding</keyword>
<comment type="subcellular location">
    <subcellularLocation>
        <location evidence="2">Cell membrane</location>
        <topology evidence="2">Multi-pass membrane protein</topology>
    </subcellularLocation>
</comment>
<evidence type="ECO:0000256" key="10">
    <source>
        <dbReference type="ARBA" id="ARBA00023049"/>
    </source>
</evidence>
<keyword evidence="8" id="KW-0862">Zinc</keyword>
<evidence type="ECO:0000313" key="14">
    <source>
        <dbReference type="EMBL" id="QSI78115.1"/>
    </source>
</evidence>
<feature type="domain" description="Peptidase M48" evidence="13">
    <location>
        <begin position="153"/>
        <end position="330"/>
    </location>
</feature>
<dbReference type="Proteomes" id="UP000663570">
    <property type="component" value="Chromosome"/>
</dbReference>
<keyword evidence="3" id="KW-1003">Cell membrane</keyword>
<feature type="transmembrane region" description="Helical" evidence="12">
    <location>
        <begin position="68"/>
        <end position="87"/>
    </location>
</feature>
<sequence>MTESEFRNLVAHLERECDIAPGRYRAKVTALAGLGYAYAVGMLALTLGGVFAGIGLVASRHALIGGKLVLICGVAAFLVIRALWVRLDPPSGRRVSREEAPHLWRLVDKLRAKQAGPEIHEIIIDEAFNASIVQTPRLGIFGWYRNTLTLGLPLLQALSPKECAAVMAHEYGHISGAHGKTGAWIYRIRLVWMRLAEVFAQEEGWFDKLFTRFFRWYIPWFNAYSFVLARQQEYEADQASARFVGRTTTASALIAASVKGRFMAEKFWPALYAQADHQPRPGFMPHAAMRTALRVAGDSEDFKTWMWDALARLTTYDDTHPSLRDRLDALGMKPVVPTHPEHSAAQVLLRDALPRITSDLDAAWLTAVEAQWRERHNKVRAAQAEVERLGDANPARLEVEEKSRYALALLTLDRVNEALPLLCEAAEHARGNAETAMAAGRILAERGDDAAVRYFEMAMDRDGDMIPEATWRAMQLYEHIGNEALTEEWRARYERIIAD</sequence>
<protein>
    <submittedName>
        <fullName evidence="14">M48 family metalloprotease</fullName>
    </submittedName>
</protein>
<dbReference type="RefSeq" id="WP_206255404.1">
    <property type="nucleotide sequence ID" value="NZ_CP071060.1"/>
</dbReference>
<dbReference type="PANTHER" id="PTHR43221">
    <property type="entry name" value="PROTEASE HTPX"/>
    <property type="match status" value="1"/>
</dbReference>
<evidence type="ECO:0000256" key="5">
    <source>
        <dbReference type="ARBA" id="ARBA00022692"/>
    </source>
</evidence>
<keyword evidence="15" id="KW-1185">Reference proteome</keyword>
<dbReference type="EMBL" id="CP071060">
    <property type="protein sequence ID" value="QSI78115.1"/>
    <property type="molecule type" value="Genomic_DNA"/>
</dbReference>
<feature type="transmembrane region" description="Helical" evidence="12">
    <location>
        <begin position="36"/>
        <end position="56"/>
    </location>
</feature>
<keyword evidence="10 14" id="KW-0482">Metalloprotease</keyword>
<gene>
    <name evidence="14" type="ORF">JY500_05590</name>
</gene>
<evidence type="ECO:0000256" key="4">
    <source>
        <dbReference type="ARBA" id="ARBA00022670"/>
    </source>
</evidence>
<keyword evidence="9 12" id="KW-1133">Transmembrane helix</keyword>
<dbReference type="PANTHER" id="PTHR43221:SF1">
    <property type="entry name" value="PROTEASE HTPX"/>
    <property type="match status" value="1"/>
</dbReference>
<evidence type="ECO:0000256" key="12">
    <source>
        <dbReference type="SAM" id="Phobius"/>
    </source>
</evidence>
<evidence type="ECO:0000256" key="11">
    <source>
        <dbReference type="ARBA" id="ARBA00023136"/>
    </source>
</evidence>
<reference evidence="14 15" key="1">
    <citation type="submission" date="2021-02" db="EMBL/GenBank/DDBJ databases">
        <title>Niveibacterium changnyeongensis HC41.</title>
        <authorList>
            <person name="Kang M."/>
        </authorList>
    </citation>
    <scope>NUCLEOTIDE SEQUENCE [LARGE SCALE GENOMIC DNA]</scope>
    <source>
        <strain evidence="14 15">HC41</strain>
    </source>
</reference>
<keyword evidence="11 12" id="KW-0472">Membrane</keyword>
<evidence type="ECO:0000256" key="8">
    <source>
        <dbReference type="ARBA" id="ARBA00022833"/>
    </source>
</evidence>
<dbReference type="InterPro" id="IPR001915">
    <property type="entry name" value="Peptidase_M48"/>
</dbReference>
<proteinExistence type="predicted"/>
<dbReference type="Pfam" id="PF01435">
    <property type="entry name" value="Peptidase_M48"/>
    <property type="match status" value="1"/>
</dbReference>
<comment type="cofactor">
    <cofactor evidence="1">
        <name>Zn(2+)</name>
        <dbReference type="ChEBI" id="CHEBI:29105"/>
    </cofactor>
</comment>
<evidence type="ECO:0000256" key="7">
    <source>
        <dbReference type="ARBA" id="ARBA00022801"/>
    </source>
</evidence>
<keyword evidence="5 12" id="KW-0812">Transmembrane</keyword>